<dbReference type="Proteomes" id="UP000812440">
    <property type="component" value="Unassembled WGS sequence"/>
</dbReference>
<feature type="region of interest" description="Disordered" evidence="1">
    <location>
        <begin position="1"/>
        <end position="42"/>
    </location>
</feature>
<evidence type="ECO:0000313" key="2">
    <source>
        <dbReference type="EMBL" id="KAG8431085.1"/>
    </source>
</evidence>
<reference evidence="2" key="1">
    <citation type="thesis" date="2020" institute="ProQuest LLC" country="789 East Eisenhower Parkway, Ann Arbor, MI, USA">
        <title>Comparative Genomics and Chromosome Evolution.</title>
        <authorList>
            <person name="Mudd A.B."/>
        </authorList>
    </citation>
    <scope>NUCLEOTIDE SEQUENCE</scope>
    <source>
        <strain evidence="2">Female2</strain>
        <tissue evidence="2">Blood</tissue>
    </source>
</reference>
<comment type="caution">
    <text evidence="2">The sequence shown here is derived from an EMBL/GenBank/DDBJ whole genome shotgun (WGS) entry which is preliminary data.</text>
</comment>
<dbReference type="InterPro" id="IPR031630">
    <property type="entry name" value="CCDC117"/>
</dbReference>
<name>A0A8T2IDM0_9PIPI</name>
<dbReference type="AlphaFoldDB" id="A0A8T2IDM0"/>
<protein>
    <submittedName>
        <fullName evidence="2">Uncharacterized protein</fullName>
    </submittedName>
</protein>
<dbReference type="Pfam" id="PF15226">
    <property type="entry name" value="HPIP"/>
    <property type="match status" value="1"/>
</dbReference>
<proteinExistence type="predicted"/>
<dbReference type="PANTHER" id="PTHR16246">
    <property type="entry name" value="HOST CELL FACTOR C1 REGULATOR 1"/>
    <property type="match status" value="1"/>
</dbReference>
<keyword evidence="3" id="KW-1185">Reference proteome</keyword>
<dbReference type="Pfam" id="PF15810">
    <property type="entry name" value="CCDC117"/>
    <property type="match status" value="1"/>
</dbReference>
<accession>A0A8T2IDM0</accession>
<dbReference type="OrthoDB" id="10022757at2759"/>
<sequence length="196" mass="22019">MRLKGAQRLSYRRRRQEAGAPLPSRADSTVSKRRIEEEDGGPAMKLFLSEDAVSARLQRLTLDNDHNYGTSGFPKASTDGGPLFWKTGSSEEDLKLEETDEETVILDSGEFCMSSSKVLSVCPLLEETLRHNQPGNILPERLLHSLSSPCMELMVWAPPSHHIQKLLRSLAGDLDPPIDRLYTKELTKDQEDQMDL</sequence>
<evidence type="ECO:0000313" key="3">
    <source>
        <dbReference type="Proteomes" id="UP000812440"/>
    </source>
</evidence>
<organism evidence="2 3">
    <name type="scientific">Hymenochirus boettgeri</name>
    <name type="common">Congo dwarf clawed frog</name>
    <dbReference type="NCBI Taxonomy" id="247094"/>
    <lineage>
        <taxon>Eukaryota</taxon>
        <taxon>Metazoa</taxon>
        <taxon>Chordata</taxon>
        <taxon>Craniata</taxon>
        <taxon>Vertebrata</taxon>
        <taxon>Euteleostomi</taxon>
        <taxon>Amphibia</taxon>
        <taxon>Batrachia</taxon>
        <taxon>Anura</taxon>
        <taxon>Pipoidea</taxon>
        <taxon>Pipidae</taxon>
        <taxon>Pipinae</taxon>
        <taxon>Hymenochirus</taxon>
    </lineage>
</organism>
<gene>
    <name evidence="2" type="ORF">GDO86_019455</name>
</gene>
<dbReference type="PANTHER" id="PTHR16246:SF2">
    <property type="entry name" value="HOST CELL FACTOR C1 REGULATOR 1"/>
    <property type="match status" value="1"/>
</dbReference>
<dbReference type="InterPro" id="IPR029195">
    <property type="entry name" value="HCFC1R1"/>
</dbReference>
<evidence type="ECO:0000256" key="1">
    <source>
        <dbReference type="SAM" id="MobiDB-lite"/>
    </source>
</evidence>
<dbReference type="EMBL" id="JAACNH010000380">
    <property type="protein sequence ID" value="KAG8431085.1"/>
    <property type="molecule type" value="Genomic_DNA"/>
</dbReference>
<feature type="compositionally biased region" description="Basic residues" evidence="1">
    <location>
        <begin position="1"/>
        <end position="15"/>
    </location>
</feature>